<dbReference type="Proteomes" id="UP000594638">
    <property type="component" value="Unassembled WGS sequence"/>
</dbReference>
<accession>A0A8S0QGE0</accession>
<name>A0A8S0QGE0_OLEEU</name>
<feature type="region of interest" description="Disordered" evidence="1">
    <location>
        <begin position="1"/>
        <end position="20"/>
    </location>
</feature>
<dbReference type="Gramene" id="OE9A119822T1">
    <property type="protein sequence ID" value="OE9A119822C1"/>
    <property type="gene ID" value="OE9A119822"/>
</dbReference>
<reference evidence="2 3" key="1">
    <citation type="submission" date="2019-12" db="EMBL/GenBank/DDBJ databases">
        <authorList>
            <person name="Alioto T."/>
            <person name="Alioto T."/>
            <person name="Gomez Garrido J."/>
        </authorList>
    </citation>
    <scope>NUCLEOTIDE SEQUENCE [LARGE SCALE GENOMIC DNA]</scope>
</reference>
<keyword evidence="3" id="KW-1185">Reference proteome</keyword>
<proteinExistence type="predicted"/>
<evidence type="ECO:0000313" key="2">
    <source>
        <dbReference type="EMBL" id="CAA2966763.1"/>
    </source>
</evidence>
<sequence length="128" mass="14563">MRRQQRMTPGPAMNSNMNMEKDRPMVQVKMENPSDFPMDNNAFTSMNARHPQVHQLRPQQLAAISTLRAHANNVFRPMNSLQIPQIQTPNMGMVIGQPVKVEGFQELMGGDASMRHDLEENRLISPPK</sequence>
<organism evidence="2 3">
    <name type="scientific">Olea europaea subsp. europaea</name>
    <dbReference type="NCBI Taxonomy" id="158383"/>
    <lineage>
        <taxon>Eukaryota</taxon>
        <taxon>Viridiplantae</taxon>
        <taxon>Streptophyta</taxon>
        <taxon>Embryophyta</taxon>
        <taxon>Tracheophyta</taxon>
        <taxon>Spermatophyta</taxon>
        <taxon>Magnoliopsida</taxon>
        <taxon>eudicotyledons</taxon>
        <taxon>Gunneridae</taxon>
        <taxon>Pentapetalae</taxon>
        <taxon>asterids</taxon>
        <taxon>lamiids</taxon>
        <taxon>Lamiales</taxon>
        <taxon>Oleaceae</taxon>
        <taxon>Oleeae</taxon>
        <taxon>Olea</taxon>
    </lineage>
</organism>
<dbReference type="AlphaFoldDB" id="A0A8S0QGE0"/>
<dbReference type="EMBL" id="CACTIH010001868">
    <property type="protein sequence ID" value="CAA2966763.1"/>
    <property type="molecule type" value="Genomic_DNA"/>
</dbReference>
<evidence type="ECO:0000256" key="1">
    <source>
        <dbReference type="SAM" id="MobiDB-lite"/>
    </source>
</evidence>
<comment type="caution">
    <text evidence="2">The sequence shown here is derived from an EMBL/GenBank/DDBJ whole genome shotgun (WGS) entry which is preliminary data.</text>
</comment>
<gene>
    <name evidence="2" type="ORF">OLEA9_A119822</name>
</gene>
<protein>
    <submittedName>
        <fullName evidence="2">Uncharacterized protein</fullName>
    </submittedName>
</protein>
<dbReference type="OrthoDB" id="1906016at2759"/>
<dbReference type="PANTHER" id="PTHR37604">
    <property type="entry name" value="TRANSCRIPTION INITIATION FACTOR TFIID SUBUNIT"/>
    <property type="match status" value="1"/>
</dbReference>
<dbReference type="PANTHER" id="PTHR37604:SF1">
    <property type="entry name" value="TRANSCRIPTION INITIATION FACTOR TFIID SUBUNIT"/>
    <property type="match status" value="1"/>
</dbReference>
<evidence type="ECO:0000313" key="3">
    <source>
        <dbReference type="Proteomes" id="UP000594638"/>
    </source>
</evidence>